<proteinExistence type="predicted"/>
<evidence type="ECO:0000313" key="1">
    <source>
        <dbReference type="EMBL" id="RZC78310.1"/>
    </source>
</evidence>
<name>A0A4Y7L111_PAPSO</name>
<protein>
    <submittedName>
        <fullName evidence="1">Uncharacterized protein</fullName>
    </submittedName>
</protein>
<dbReference type="Proteomes" id="UP000316621">
    <property type="component" value="Chromosome 9"/>
</dbReference>
<accession>A0A4Y7L111</accession>
<dbReference type="Gramene" id="RZC78310">
    <property type="protein sequence ID" value="RZC78310"/>
    <property type="gene ID" value="C5167_002536"/>
</dbReference>
<dbReference type="AlphaFoldDB" id="A0A4Y7L111"/>
<reference evidence="1 2" key="1">
    <citation type="journal article" date="2018" name="Science">
        <title>The opium poppy genome and morphinan production.</title>
        <authorList>
            <person name="Guo L."/>
            <person name="Winzer T."/>
            <person name="Yang X."/>
            <person name="Li Y."/>
            <person name="Ning Z."/>
            <person name="He Z."/>
            <person name="Teodor R."/>
            <person name="Lu Y."/>
            <person name="Bowser T.A."/>
            <person name="Graham I.A."/>
            <person name="Ye K."/>
        </authorList>
    </citation>
    <scope>NUCLEOTIDE SEQUENCE [LARGE SCALE GENOMIC DNA]</scope>
    <source>
        <strain evidence="2">cv. HN1</strain>
        <tissue evidence="1">Leaves</tissue>
    </source>
</reference>
<dbReference type="OMA" id="APPFDEM"/>
<evidence type="ECO:0000313" key="2">
    <source>
        <dbReference type="Proteomes" id="UP000316621"/>
    </source>
</evidence>
<keyword evidence="2" id="KW-1185">Reference proteome</keyword>
<organism evidence="1 2">
    <name type="scientific">Papaver somniferum</name>
    <name type="common">Opium poppy</name>
    <dbReference type="NCBI Taxonomy" id="3469"/>
    <lineage>
        <taxon>Eukaryota</taxon>
        <taxon>Viridiplantae</taxon>
        <taxon>Streptophyta</taxon>
        <taxon>Embryophyta</taxon>
        <taxon>Tracheophyta</taxon>
        <taxon>Spermatophyta</taxon>
        <taxon>Magnoliopsida</taxon>
        <taxon>Ranunculales</taxon>
        <taxon>Papaveraceae</taxon>
        <taxon>Papaveroideae</taxon>
        <taxon>Papaver</taxon>
    </lineage>
</organism>
<dbReference type="STRING" id="3469.A0A4Y7L111"/>
<gene>
    <name evidence="1" type="ORF">C5167_002536</name>
</gene>
<dbReference type="EMBL" id="CM010723">
    <property type="protein sequence ID" value="RZC78310.1"/>
    <property type="molecule type" value="Genomic_DNA"/>
</dbReference>
<sequence>MPCREAYEEFEHVLLALMFDKDDQTSPVASEWSEKRRFDIAGLLSSVLRVHLQAFDPIFSMTLGYLTSMHEGFCFRPGISSPVSDLTEGLLIEERDPAPTPQESLLEALHLRRSFVFFLLIEERDPAPTPQESLLEAPPFEEVDVQALAHAVDLTRQGLLTVCVLDELVHEHCVYGGIVECGISSGHASDMQSLGRSSITCEPDPSNGSLLDCSTNMDVQPFKYSNGETSVGKPDLIGIHEIKD</sequence>